<feature type="transmembrane region" description="Helical" evidence="3">
    <location>
        <begin position="142"/>
        <end position="164"/>
    </location>
</feature>
<evidence type="ECO:0000256" key="1">
    <source>
        <dbReference type="ARBA" id="ARBA00006865"/>
    </source>
</evidence>
<dbReference type="PANTHER" id="PTHR10963:SF55">
    <property type="entry name" value="GLYCOSIDE HYDROLASE FAMILY 16 PROTEIN"/>
    <property type="match status" value="1"/>
</dbReference>
<reference evidence="5 6" key="1">
    <citation type="submission" date="2019-01" db="EMBL/GenBank/DDBJ databases">
        <title>Draft genome sequences of three monokaryotic isolates of the white-rot basidiomycete fungus Dichomitus squalens.</title>
        <authorList>
            <consortium name="DOE Joint Genome Institute"/>
            <person name="Lopez S.C."/>
            <person name="Andreopoulos B."/>
            <person name="Pangilinan J."/>
            <person name="Lipzen A."/>
            <person name="Riley R."/>
            <person name="Ahrendt S."/>
            <person name="Ng V."/>
            <person name="Barry K."/>
            <person name="Daum C."/>
            <person name="Grigoriev I.V."/>
            <person name="Hilden K.S."/>
            <person name="Makela M.R."/>
            <person name="de Vries R.P."/>
        </authorList>
    </citation>
    <scope>NUCLEOTIDE SEQUENCE [LARGE SCALE GENOMIC DNA]</scope>
    <source>
        <strain evidence="5 6">CBS 464.89</strain>
    </source>
</reference>
<sequence>MPAVYPAGAGIAGYGLLSHGGGILGARTAPPFMQYGVPNREESTTPPSPMGSRTDAAHIPRTQLSSAIKMCVPFLLSPSRPTSLVWSLPSHYAYPPGQSNSSLSAHPRKSRPPMPSSRLSHKLEKEDKPWLSQRDWRDRASWWLTFFMLFLGVGGATVFCFFGWQDVKMLKDSDLYMVLDESFDTLDLQNTWTRDVELGGFGNGEFEMMTASNSNLFVQNGELYILPTLTSDAIGTAAILDGGLFDLGDDCTSNNKPVQSARISTINSATIAFGKVEVRAKLPQGDWLWPAIWMLPKDNKYGAWPLSGEIDIMESRGNGISYPAQGSNFVRSMLDYGVLASVQTHIFGWWSQKRSSYGDGFHVYSLEWTPDWMRFYVDSRLEAMMNLKITGKGGKDFFKRGHYPATAVEVPHYTTTTATNGSSVAVVGEFYLILDVAAGGTSGWFPDNVGGKMWFDGSSTAMRDFAQAQDKWAATWPSSQEDRAMRV</sequence>
<dbReference type="GO" id="GO:0004553">
    <property type="term" value="F:hydrolase activity, hydrolyzing O-glycosyl compounds"/>
    <property type="evidence" value="ECO:0007669"/>
    <property type="project" value="InterPro"/>
</dbReference>
<organism evidence="5 6">
    <name type="scientific">Dichomitus squalens</name>
    <dbReference type="NCBI Taxonomy" id="114155"/>
    <lineage>
        <taxon>Eukaryota</taxon>
        <taxon>Fungi</taxon>
        <taxon>Dikarya</taxon>
        <taxon>Basidiomycota</taxon>
        <taxon>Agaricomycotina</taxon>
        <taxon>Agaricomycetes</taxon>
        <taxon>Polyporales</taxon>
        <taxon>Polyporaceae</taxon>
        <taxon>Dichomitus</taxon>
    </lineage>
</organism>
<feature type="domain" description="GH16" evidence="4">
    <location>
        <begin position="171"/>
        <end position="474"/>
    </location>
</feature>
<dbReference type="GO" id="GO:0005975">
    <property type="term" value="P:carbohydrate metabolic process"/>
    <property type="evidence" value="ECO:0007669"/>
    <property type="project" value="InterPro"/>
</dbReference>
<proteinExistence type="inferred from homology"/>
<dbReference type="InterPro" id="IPR013320">
    <property type="entry name" value="ConA-like_dom_sf"/>
</dbReference>
<dbReference type="Pfam" id="PF00722">
    <property type="entry name" value="Glyco_hydro_16"/>
    <property type="match status" value="1"/>
</dbReference>
<dbReference type="SUPFAM" id="SSF49899">
    <property type="entry name" value="Concanavalin A-like lectins/glucanases"/>
    <property type="match status" value="1"/>
</dbReference>
<keyword evidence="5" id="KW-0430">Lectin</keyword>
<dbReference type="STRING" id="114155.A0A4Q9P9D8"/>
<evidence type="ECO:0000259" key="4">
    <source>
        <dbReference type="PROSITE" id="PS51762"/>
    </source>
</evidence>
<keyword evidence="3" id="KW-0472">Membrane</keyword>
<dbReference type="PROSITE" id="PS51762">
    <property type="entry name" value="GH16_2"/>
    <property type="match status" value="1"/>
</dbReference>
<dbReference type="Proteomes" id="UP000292082">
    <property type="component" value="Unassembled WGS sequence"/>
</dbReference>
<evidence type="ECO:0000313" key="5">
    <source>
        <dbReference type="EMBL" id="TBU51249.1"/>
    </source>
</evidence>
<keyword evidence="3" id="KW-1133">Transmembrane helix</keyword>
<evidence type="ECO:0000313" key="6">
    <source>
        <dbReference type="Proteomes" id="UP000292082"/>
    </source>
</evidence>
<keyword evidence="6" id="KW-1185">Reference proteome</keyword>
<dbReference type="AlphaFoldDB" id="A0A4Q9P9D8"/>
<accession>A0A4Q9P9D8</accession>
<dbReference type="InterPro" id="IPR050546">
    <property type="entry name" value="Glycosyl_Hydrlase_16"/>
</dbReference>
<dbReference type="GO" id="GO:0030246">
    <property type="term" value="F:carbohydrate binding"/>
    <property type="evidence" value="ECO:0007669"/>
    <property type="project" value="UniProtKB-KW"/>
</dbReference>
<comment type="similarity">
    <text evidence="1">Belongs to the glycosyl hydrolase 16 family.</text>
</comment>
<gene>
    <name evidence="5" type="ORF">BD310DRAFT_1008085</name>
</gene>
<evidence type="ECO:0000256" key="3">
    <source>
        <dbReference type="SAM" id="Phobius"/>
    </source>
</evidence>
<name>A0A4Q9P9D8_9APHY</name>
<dbReference type="PANTHER" id="PTHR10963">
    <property type="entry name" value="GLYCOSYL HYDROLASE-RELATED"/>
    <property type="match status" value="1"/>
</dbReference>
<keyword evidence="3" id="KW-0812">Transmembrane</keyword>
<dbReference type="Gene3D" id="2.60.120.200">
    <property type="match status" value="1"/>
</dbReference>
<dbReference type="EMBL" id="ML145353">
    <property type="protein sequence ID" value="TBU51249.1"/>
    <property type="molecule type" value="Genomic_DNA"/>
</dbReference>
<evidence type="ECO:0000256" key="2">
    <source>
        <dbReference type="SAM" id="MobiDB-lite"/>
    </source>
</evidence>
<feature type="region of interest" description="Disordered" evidence="2">
    <location>
        <begin position="98"/>
        <end position="125"/>
    </location>
</feature>
<protein>
    <submittedName>
        <fullName evidence="5">Concanavalin A-like lectin/glucanase domain-containing protein</fullName>
    </submittedName>
</protein>
<dbReference type="InterPro" id="IPR000757">
    <property type="entry name" value="Beta-glucanase-like"/>
</dbReference>